<evidence type="ECO:0000256" key="1">
    <source>
        <dbReference type="ARBA" id="ARBA00006298"/>
    </source>
</evidence>
<dbReference type="SUPFAM" id="SSF48452">
    <property type="entry name" value="TPR-like"/>
    <property type="match status" value="1"/>
</dbReference>
<evidence type="ECO:0000313" key="2">
    <source>
        <dbReference type="EMBL" id="KND04408.1"/>
    </source>
</evidence>
<sequence length="894" mass="101608">MASLTDVQERRLRPIYDALDSYSYKQAIQLCNKGLKKQGDALILKALKAVALDRMGREDEAFELCDEVKNAKPVDEGILQAIMMVYRAHQKHADIIAVYESAYMQAPKNEELANHWFMALTRADDRKSMQQGAMKLQKQFKDNRYLFWTIMTVWLQAKLDNAGGQSILATLAERMIVKAAQEGRLKEYEALQLYLDILVTQGKFQEALDVVKGELGGLCKVETERKRIIVDLSKSAGRWEDVLSISKELLVASPDDWLSYTNYLEAIFKVKLDTQNLSSRDDLILQFQRFIEEQQTKVLGDKHVKRGPFLAALELGRQLNSEQGVTVGYKTMVELIANYFEQFGSSISCFDDLCAYLKRLTETDAAALLNRISAKPSPTKPSVADVRRSMNVEKIRSYCMPLPSEEKMHATVSTYVKAYKDTISLGEQFDERELQPGDDYLLLAVHILIQLYSRDRDRKNYLAEAVAVLEYGLQRSKFNFQIKLLLIRLYFELGVFQRMLDLAASLDVKQIQHDTLSFLFTDDLELLGCPELALRSFIKAMTIYASNERETPEMIVQAFKYGTFSKIPEFIRFRDRVRRSLQHSIFKRQLYRVEILRRFPDIENLTSYLQILDEDALQYSDNYIETLSDNRDTSLMPNWLPSTQPIGSIIRGSKFPRKRGEWLKLHAIIPLVLKAMCTMNSSGWELQHAALKEVVDQCRTADLDSEELAPVEVLIKLSGVALQIRAAEDIARRETVDLSPIDSVLSDLRALLSKVTDDKWQLSYEKLRRYTLLLEGCSYAGIALASFVPSLGSAGKKSKAGKPITSPKLAPFITGLQSILSDFHKELARCNSEISNCKPQLLATDMFGSEPAEWMNILGDEGVTIRDFIATQVLASWKASVQSLMTATKSRIDN</sequence>
<dbReference type="GeneID" id="27683886"/>
<reference evidence="2 3" key="1">
    <citation type="submission" date="2009-08" db="EMBL/GenBank/DDBJ databases">
        <title>The Genome Sequence of Spizellomyces punctatus strain DAOM BR117.</title>
        <authorList>
            <consortium name="The Broad Institute Genome Sequencing Platform"/>
            <person name="Russ C."/>
            <person name="Cuomo C."/>
            <person name="Shea T."/>
            <person name="Young S.K."/>
            <person name="Zeng Q."/>
            <person name="Koehrsen M."/>
            <person name="Haas B."/>
            <person name="Borodovsky M."/>
            <person name="Guigo R."/>
            <person name="Alvarado L."/>
            <person name="Berlin A."/>
            <person name="Bochicchio J."/>
            <person name="Borenstein D."/>
            <person name="Chapman S."/>
            <person name="Chen Z."/>
            <person name="Engels R."/>
            <person name="Freedman E."/>
            <person name="Gellesch M."/>
            <person name="Goldberg J."/>
            <person name="Griggs A."/>
            <person name="Gujja S."/>
            <person name="Heiman D."/>
            <person name="Hepburn T."/>
            <person name="Howarth C."/>
            <person name="Jen D."/>
            <person name="Larson L."/>
            <person name="Lewis B."/>
            <person name="Mehta T."/>
            <person name="Park D."/>
            <person name="Pearson M."/>
            <person name="Roberts A."/>
            <person name="Saif S."/>
            <person name="Shenoy N."/>
            <person name="Sisk P."/>
            <person name="Stolte C."/>
            <person name="Sykes S."/>
            <person name="Thomson T."/>
            <person name="Walk T."/>
            <person name="White J."/>
            <person name="Yandava C."/>
            <person name="Burger G."/>
            <person name="Gray M.W."/>
            <person name="Holland P.W.H."/>
            <person name="King N."/>
            <person name="Lang F.B.F."/>
            <person name="Roger A.J."/>
            <person name="Ruiz-Trillo I."/>
            <person name="Lander E."/>
            <person name="Nusbaum C."/>
        </authorList>
    </citation>
    <scope>NUCLEOTIDE SEQUENCE [LARGE SCALE GENOMIC DNA]</scope>
    <source>
        <strain evidence="2 3">DAOM BR117</strain>
    </source>
</reference>
<keyword evidence="3" id="KW-1185">Reference proteome</keyword>
<dbReference type="Gene3D" id="1.25.40.1040">
    <property type="match status" value="1"/>
</dbReference>
<organism evidence="2 3">
    <name type="scientific">Spizellomyces punctatus (strain DAOM BR117)</name>
    <dbReference type="NCBI Taxonomy" id="645134"/>
    <lineage>
        <taxon>Eukaryota</taxon>
        <taxon>Fungi</taxon>
        <taxon>Fungi incertae sedis</taxon>
        <taxon>Chytridiomycota</taxon>
        <taxon>Chytridiomycota incertae sedis</taxon>
        <taxon>Chytridiomycetes</taxon>
        <taxon>Spizellomycetales</taxon>
        <taxon>Spizellomycetaceae</taxon>
        <taxon>Spizellomyces</taxon>
    </lineage>
</organism>
<proteinExistence type="inferred from homology"/>
<dbReference type="RefSeq" id="XP_016612447.1">
    <property type="nucleotide sequence ID" value="XM_016748472.1"/>
</dbReference>
<protein>
    <recommendedName>
        <fullName evidence="4">N-acetyltransferase B complex non catalytic subunit</fullName>
    </recommendedName>
</protein>
<dbReference type="OrthoDB" id="1874341at2759"/>
<dbReference type="AlphaFoldDB" id="A0A0L0HTG3"/>
<dbReference type="OMA" id="WKRREHQ"/>
<dbReference type="InParanoid" id="A0A0L0HTG3"/>
<gene>
    <name evidence="2" type="ORF">SPPG_00138</name>
</gene>
<evidence type="ECO:0000313" key="3">
    <source>
        <dbReference type="Proteomes" id="UP000053201"/>
    </source>
</evidence>
<dbReference type="InterPro" id="IPR019183">
    <property type="entry name" value="NAA25_NatB_aux_su"/>
</dbReference>
<dbReference type="PANTHER" id="PTHR22767:SF3">
    <property type="entry name" value="N-ALPHA-ACETYLTRANSFERASE 25, NATB AUXILIARY SUBUNIT"/>
    <property type="match status" value="1"/>
</dbReference>
<dbReference type="EMBL" id="KQ257450">
    <property type="protein sequence ID" value="KND04408.1"/>
    <property type="molecule type" value="Genomic_DNA"/>
</dbReference>
<dbReference type="FunCoup" id="A0A0L0HTG3">
    <property type="interactions" value="632"/>
</dbReference>
<name>A0A0L0HTG3_SPIPD</name>
<comment type="similarity">
    <text evidence="1">Belongs to the MDM20/NAA25 family.</text>
</comment>
<dbReference type="InterPro" id="IPR011990">
    <property type="entry name" value="TPR-like_helical_dom_sf"/>
</dbReference>
<dbReference type="STRING" id="645134.A0A0L0HTG3"/>
<accession>A0A0L0HTG3</accession>
<dbReference type="PANTHER" id="PTHR22767">
    <property type="entry name" value="N-TERMINAL ACETYLTRANSFERASE-RELATED"/>
    <property type="match status" value="1"/>
</dbReference>
<dbReference type="VEuPathDB" id="FungiDB:SPPG_00138"/>
<dbReference type="Proteomes" id="UP000053201">
    <property type="component" value="Unassembled WGS sequence"/>
</dbReference>
<evidence type="ECO:0008006" key="4">
    <source>
        <dbReference type="Google" id="ProtNLM"/>
    </source>
</evidence>
<dbReference type="eggNOG" id="KOG2053">
    <property type="taxonomic scope" value="Eukaryota"/>
</dbReference>
<dbReference type="Pfam" id="PF09797">
    <property type="entry name" value="NatB_MDM20"/>
    <property type="match status" value="1"/>
</dbReference>
<dbReference type="GO" id="GO:0031416">
    <property type="term" value="C:NatB complex"/>
    <property type="evidence" value="ECO:0007669"/>
    <property type="project" value="TreeGrafter"/>
</dbReference>